<comment type="caution">
    <text evidence="4">The sequence shown here is derived from an EMBL/GenBank/DDBJ whole genome shotgun (WGS) entry which is preliminary data.</text>
</comment>
<dbReference type="Pfam" id="PF01370">
    <property type="entry name" value="Epimerase"/>
    <property type="match status" value="1"/>
</dbReference>
<proteinExistence type="inferred from homology"/>
<comment type="similarity">
    <text evidence="2">Belongs to the NAD(P)-dependent epimerase/dehydratase family. Dihydroflavonol-4-reductase subfamily.</text>
</comment>
<dbReference type="InterPro" id="IPR036291">
    <property type="entry name" value="NAD(P)-bd_dom_sf"/>
</dbReference>
<gene>
    <name evidence="4" type="ORF">BGW36DRAFT_390295</name>
</gene>
<dbReference type="GeneID" id="70247749"/>
<dbReference type="InterPro" id="IPR001509">
    <property type="entry name" value="Epimerase_deHydtase"/>
</dbReference>
<protein>
    <submittedName>
        <fullName evidence="4">3-beta hydroxysteroid dehydrogenase/isomerase family protein</fullName>
    </submittedName>
</protein>
<keyword evidence="5" id="KW-1185">Reference proteome</keyword>
<dbReference type="PANTHER" id="PTHR10366">
    <property type="entry name" value="NAD DEPENDENT EPIMERASE/DEHYDRATASE"/>
    <property type="match status" value="1"/>
</dbReference>
<dbReference type="Proteomes" id="UP001201262">
    <property type="component" value="Unassembled WGS sequence"/>
</dbReference>
<dbReference type="RefSeq" id="XP_046066438.1">
    <property type="nucleotide sequence ID" value="XM_046217462.1"/>
</dbReference>
<evidence type="ECO:0000256" key="2">
    <source>
        <dbReference type="ARBA" id="ARBA00023445"/>
    </source>
</evidence>
<dbReference type="SUPFAM" id="SSF51735">
    <property type="entry name" value="NAD(P)-binding Rossmann-fold domains"/>
    <property type="match status" value="1"/>
</dbReference>
<reference evidence="4" key="1">
    <citation type="submission" date="2021-12" db="EMBL/GenBank/DDBJ databases">
        <title>Convergent genome expansion in fungi linked to evolution of root-endophyte symbiosis.</title>
        <authorList>
            <consortium name="DOE Joint Genome Institute"/>
            <person name="Ke Y.-H."/>
            <person name="Bonito G."/>
            <person name="Liao H.-L."/>
            <person name="Looney B."/>
            <person name="Rojas-Flechas A."/>
            <person name="Nash J."/>
            <person name="Hameed K."/>
            <person name="Schadt C."/>
            <person name="Martin F."/>
            <person name="Crous P.W."/>
            <person name="Miettinen O."/>
            <person name="Magnuson J.K."/>
            <person name="Labbe J."/>
            <person name="Jacobson D."/>
            <person name="Doktycz M.J."/>
            <person name="Veneault-Fourrey C."/>
            <person name="Kuo A."/>
            <person name="Mondo S."/>
            <person name="Calhoun S."/>
            <person name="Riley R."/>
            <person name="Ohm R."/>
            <person name="LaButti K."/>
            <person name="Andreopoulos B."/>
            <person name="Pangilinan J."/>
            <person name="Nolan M."/>
            <person name="Tritt A."/>
            <person name="Clum A."/>
            <person name="Lipzen A."/>
            <person name="Daum C."/>
            <person name="Barry K."/>
            <person name="Grigoriev I.V."/>
            <person name="Vilgalys R."/>
        </authorList>
    </citation>
    <scope>NUCLEOTIDE SEQUENCE</scope>
    <source>
        <strain evidence="4">PMI_201</strain>
    </source>
</reference>
<dbReference type="Gene3D" id="3.40.50.720">
    <property type="entry name" value="NAD(P)-binding Rossmann-like Domain"/>
    <property type="match status" value="1"/>
</dbReference>
<name>A0AAD4KII8_9EURO</name>
<organism evidence="4 5">
    <name type="scientific">Talaromyces proteolyticus</name>
    <dbReference type="NCBI Taxonomy" id="1131652"/>
    <lineage>
        <taxon>Eukaryota</taxon>
        <taxon>Fungi</taxon>
        <taxon>Dikarya</taxon>
        <taxon>Ascomycota</taxon>
        <taxon>Pezizomycotina</taxon>
        <taxon>Eurotiomycetes</taxon>
        <taxon>Eurotiomycetidae</taxon>
        <taxon>Eurotiales</taxon>
        <taxon>Trichocomaceae</taxon>
        <taxon>Talaromyces</taxon>
        <taxon>Talaromyces sect. Bacilispori</taxon>
    </lineage>
</organism>
<dbReference type="EMBL" id="JAJTJA010000014">
    <property type="protein sequence ID" value="KAH8690155.1"/>
    <property type="molecule type" value="Genomic_DNA"/>
</dbReference>
<dbReference type="AlphaFoldDB" id="A0AAD4KII8"/>
<accession>A0AAD4KII8</accession>
<feature type="domain" description="NAD-dependent epimerase/dehydratase" evidence="3">
    <location>
        <begin position="6"/>
        <end position="261"/>
    </location>
</feature>
<evidence type="ECO:0000259" key="3">
    <source>
        <dbReference type="Pfam" id="PF01370"/>
    </source>
</evidence>
<evidence type="ECO:0000313" key="4">
    <source>
        <dbReference type="EMBL" id="KAH8690155.1"/>
    </source>
</evidence>
<evidence type="ECO:0000256" key="1">
    <source>
        <dbReference type="ARBA" id="ARBA00023002"/>
    </source>
</evidence>
<dbReference type="GO" id="GO:0016616">
    <property type="term" value="F:oxidoreductase activity, acting on the CH-OH group of donors, NAD or NADP as acceptor"/>
    <property type="evidence" value="ECO:0007669"/>
    <property type="project" value="TreeGrafter"/>
</dbReference>
<keyword evidence="1" id="KW-0560">Oxidoreductase</keyword>
<evidence type="ECO:0000313" key="5">
    <source>
        <dbReference type="Proteomes" id="UP001201262"/>
    </source>
</evidence>
<dbReference type="PANTHER" id="PTHR10366:SF812">
    <property type="entry name" value="VPS9 DOMAIN-CONTAINING PROTEIN"/>
    <property type="match status" value="1"/>
</dbReference>
<sequence>MTSGLIFVTGATGFIGIATALEALKAGYRLRVAIRQESQIQKVKKVLSEYADKLEFAIVPDITDDKAYTGKLDGVDYVLHIASPLARTLDKKDYFEPAPKGTVNILKEATKVSSVKKVVITSSIVAFIPLSGVPEGGVVTEEPTWDLTVDVDGDFTGPHPKATAFKLYHASKILANDATWEFKKRNDPNFSLVTIHPTFVYGHDLFQTTPDEIGGTNSILWNAFVSGEAQIWSSYVNVRDVAKAHIKALDSTIPDGSKYLVAGKDTTWKEVAQLLKKNYPSNELFKLSEATTGIPLPANTSKAEKELGIDWISLEDTIKEVVEQNSK</sequence>
<dbReference type="InterPro" id="IPR050425">
    <property type="entry name" value="NAD(P)_dehydrat-like"/>
</dbReference>